<gene>
    <name evidence="1" type="ORF">Cboi01_000620500</name>
</gene>
<evidence type="ECO:0000313" key="2">
    <source>
        <dbReference type="Proteomes" id="UP001165101"/>
    </source>
</evidence>
<name>A0ACB5U5T4_CANBO</name>
<proteinExistence type="predicted"/>
<evidence type="ECO:0000313" key="1">
    <source>
        <dbReference type="EMBL" id="GMF02885.1"/>
    </source>
</evidence>
<dbReference type="Proteomes" id="UP001165101">
    <property type="component" value="Unassembled WGS sequence"/>
</dbReference>
<protein>
    <submittedName>
        <fullName evidence="1">Unnamed protein product</fullName>
    </submittedName>
</protein>
<reference evidence="1" key="1">
    <citation type="submission" date="2023-04" db="EMBL/GenBank/DDBJ databases">
        <title>Candida boidinii NBRC 1967.</title>
        <authorList>
            <person name="Ichikawa N."/>
            <person name="Sato H."/>
            <person name="Tonouchi N."/>
        </authorList>
    </citation>
    <scope>NUCLEOTIDE SEQUENCE</scope>
    <source>
        <strain evidence="1">NBRC 1967</strain>
    </source>
</reference>
<dbReference type="EMBL" id="BSXV01005809">
    <property type="protein sequence ID" value="GMF02885.1"/>
    <property type="molecule type" value="Genomic_DNA"/>
</dbReference>
<organism evidence="1 2">
    <name type="scientific">Candida boidinii</name>
    <name type="common">Yeast</name>
    <dbReference type="NCBI Taxonomy" id="5477"/>
    <lineage>
        <taxon>Eukaryota</taxon>
        <taxon>Fungi</taxon>
        <taxon>Dikarya</taxon>
        <taxon>Ascomycota</taxon>
        <taxon>Saccharomycotina</taxon>
        <taxon>Pichiomycetes</taxon>
        <taxon>Pichiales</taxon>
        <taxon>Pichiaceae</taxon>
        <taxon>Ogataea</taxon>
        <taxon>Ogataea/Candida clade</taxon>
    </lineage>
</organism>
<keyword evidence="2" id="KW-1185">Reference proteome</keyword>
<comment type="caution">
    <text evidence="1">The sequence shown here is derived from an EMBL/GenBank/DDBJ whole genome shotgun (WGS) entry which is preliminary data.</text>
</comment>
<accession>A0ACB5U5T4</accession>
<sequence length="243" mass="27668">MLEFGPFTNSTSENDHNKSENANTNANVSSSNKEKDKDDLIYKMTSSIKIGGSRRFIITYIPDNPNSIDTFGSDSFFVKIKNKEMLPLRAAYLAGPFVLYCDIRTSDYNHNKNCFITADQPVYEPNLNAGQSLVSELAMNTIKDKYVWYIDIQSQMLFSTTAEIQFELIISNKKKLLDHHHHLLSIKDDSKIDSEDENSIIIDRNDSNDSNLNNNTSRSSNDSQSDSNTEDSNKKRNTKRNKI</sequence>